<dbReference type="RefSeq" id="WP_245994468.1">
    <property type="nucleotide sequence ID" value="NZ_BIFR01000002.1"/>
</dbReference>
<gene>
    <name evidence="1" type="ORF">KTT_53370</name>
</gene>
<comment type="caution">
    <text evidence="1">The sequence shown here is derived from an EMBL/GenBank/DDBJ whole genome shotgun (WGS) entry which is preliminary data.</text>
</comment>
<accession>A0A402A8Q5</accession>
<dbReference type="AlphaFoldDB" id="A0A402A8Q5"/>
<proteinExistence type="predicted"/>
<reference evidence="2" key="1">
    <citation type="submission" date="2018-12" db="EMBL/GenBank/DDBJ databases">
        <title>Tengunoibacter tsumagoiensis gen. nov., sp. nov., Dictyobacter kobayashii sp. nov., D. alpinus sp. nov., and D. joshuensis sp. nov. and description of Dictyobacteraceae fam. nov. within the order Ktedonobacterales isolated from Tengu-no-mugimeshi.</title>
        <authorList>
            <person name="Wang C.M."/>
            <person name="Zheng Y."/>
            <person name="Sakai Y."/>
            <person name="Toyoda A."/>
            <person name="Minakuchi Y."/>
            <person name="Abe K."/>
            <person name="Yokota A."/>
            <person name="Yabe S."/>
        </authorList>
    </citation>
    <scope>NUCLEOTIDE SEQUENCE [LARGE SCALE GENOMIC DNA]</scope>
    <source>
        <strain evidence="2">Uno3</strain>
    </source>
</reference>
<evidence type="ECO:0000313" key="2">
    <source>
        <dbReference type="Proteomes" id="UP000287352"/>
    </source>
</evidence>
<keyword evidence="2" id="KW-1185">Reference proteome</keyword>
<organism evidence="1 2">
    <name type="scientific">Tengunoibacter tsumagoiensis</name>
    <dbReference type="NCBI Taxonomy" id="2014871"/>
    <lineage>
        <taxon>Bacteria</taxon>
        <taxon>Bacillati</taxon>
        <taxon>Chloroflexota</taxon>
        <taxon>Ktedonobacteria</taxon>
        <taxon>Ktedonobacterales</taxon>
        <taxon>Dictyobacteraceae</taxon>
        <taxon>Tengunoibacter</taxon>
    </lineage>
</organism>
<name>A0A402A8Q5_9CHLR</name>
<dbReference type="EMBL" id="BIFR01000002">
    <property type="protein sequence ID" value="GCE15478.1"/>
    <property type="molecule type" value="Genomic_DNA"/>
</dbReference>
<dbReference type="Proteomes" id="UP000287352">
    <property type="component" value="Unassembled WGS sequence"/>
</dbReference>
<protein>
    <submittedName>
        <fullName evidence="1">Uncharacterized protein</fullName>
    </submittedName>
</protein>
<sequence>MPKSSAHTLTWSAENHYYILHTPDHPPQPIQAGDEEAWQAWLHAHSSFAFWGQSGHLNVFKELRARGTGYWYGYQSYAGRMKKRYLGRAAALTLAYLEEIAQSLQGPVDGTTLRLSHAVRRAQKDKAESLNLTQPENVPLLPTVVTRLAPHSLPTTLVVRERLLAALDAALTRPLTLISASAGWGKTTLLAAWVHRSPYPIAWL</sequence>
<evidence type="ECO:0000313" key="1">
    <source>
        <dbReference type="EMBL" id="GCE15478.1"/>
    </source>
</evidence>